<dbReference type="NCBIfam" id="NF033563">
    <property type="entry name" value="transpos_IS30"/>
    <property type="match status" value="1"/>
</dbReference>
<dbReference type="PANTHER" id="PTHR10948">
    <property type="entry name" value="TRANSPOSASE"/>
    <property type="match status" value="1"/>
</dbReference>
<dbReference type="Proteomes" id="UP000257451">
    <property type="component" value="Unassembled WGS sequence"/>
</dbReference>
<dbReference type="InterPro" id="IPR001584">
    <property type="entry name" value="Integrase_cat-core"/>
</dbReference>
<reference evidence="2 3" key="1">
    <citation type="journal article" date="2018" name="Sci. Rep.">
        <title>Extensive genomic diversity among Mycobacterium marinum strains revealed by whole genome sequencing.</title>
        <authorList>
            <person name="Das S."/>
            <person name="Pettersson B.M."/>
            <person name="Behra P.R."/>
            <person name="Mallick A."/>
            <person name="Cheramie M."/>
            <person name="Ramesh M."/>
            <person name="Shirreff L."/>
            <person name="DuCote T."/>
            <person name="Dasgupta S."/>
            <person name="Ennis D.G."/>
            <person name="Kirsebom L.A."/>
        </authorList>
    </citation>
    <scope>NUCLEOTIDE SEQUENCE [LARGE SCALE GENOMIC DNA]</scope>
    <source>
        <strain evidence="2 3">Davis1</strain>
    </source>
</reference>
<gene>
    <name evidence="2" type="ORF">DAVIS_04842</name>
</gene>
<evidence type="ECO:0000313" key="3">
    <source>
        <dbReference type="Proteomes" id="UP000257451"/>
    </source>
</evidence>
<dbReference type="InterPro" id="IPR053392">
    <property type="entry name" value="Transposase_IS30-like"/>
</dbReference>
<dbReference type="GO" id="GO:0004803">
    <property type="term" value="F:transposase activity"/>
    <property type="evidence" value="ECO:0007669"/>
    <property type="project" value="TreeGrafter"/>
</dbReference>
<dbReference type="GO" id="GO:0032196">
    <property type="term" value="P:transposition"/>
    <property type="evidence" value="ECO:0007669"/>
    <property type="project" value="TreeGrafter"/>
</dbReference>
<dbReference type="EMBL" id="PEDF01000185">
    <property type="protein sequence ID" value="RFZ34013.1"/>
    <property type="molecule type" value="Genomic_DNA"/>
</dbReference>
<dbReference type="AlphaFoldDB" id="A0A3E2MPN1"/>
<organism evidence="2 3">
    <name type="scientific">Mycobacterium marinum</name>
    <dbReference type="NCBI Taxonomy" id="1781"/>
    <lineage>
        <taxon>Bacteria</taxon>
        <taxon>Bacillati</taxon>
        <taxon>Actinomycetota</taxon>
        <taxon>Actinomycetes</taxon>
        <taxon>Mycobacteriales</taxon>
        <taxon>Mycobacteriaceae</taxon>
        <taxon>Mycobacterium</taxon>
        <taxon>Mycobacterium ulcerans group</taxon>
    </lineage>
</organism>
<dbReference type="PANTHER" id="PTHR10948:SF23">
    <property type="entry name" value="TRANSPOSASE INSI FOR INSERTION SEQUENCE ELEMENT IS30A-RELATED"/>
    <property type="match status" value="1"/>
</dbReference>
<dbReference type="SUPFAM" id="SSF53098">
    <property type="entry name" value="Ribonuclease H-like"/>
    <property type="match status" value="1"/>
</dbReference>
<proteinExistence type="predicted"/>
<dbReference type="PROSITE" id="PS50994">
    <property type="entry name" value="INTEGRASE"/>
    <property type="match status" value="1"/>
</dbReference>
<dbReference type="GO" id="GO:0005829">
    <property type="term" value="C:cytosol"/>
    <property type="evidence" value="ECO:0007669"/>
    <property type="project" value="TreeGrafter"/>
</dbReference>
<name>A0A3E2MPN1_MYCMR</name>
<protein>
    <recommendedName>
        <fullName evidence="1">Integrase catalytic domain-containing protein</fullName>
    </recommendedName>
</protein>
<dbReference type="GO" id="GO:0003676">
    <property type="term" value="F:nucleic acid binding"/>
    <property type="evidence" value="ECO:0007669"/>
    <property type="project" value="InterPro"/>
</dbReference>
<feature type="domain" description="Integrase catalytic" evidence="1">
    <location>
        <begin position="1"/>
        <end position="101"/>
    </location>
</feature>
<comment type="caution">
    <text evidence="2">The sequence shown here is derived from an EMBL/GenBank/DDBJ whole genome shotgun (WGS) entry which is preliminary data.</text>
</comment>
<dbReference type="Gene3D" id="3.30.420.10">
    <property type="entry name" value="Ribonuclease H-like superfamily/Ribonuclease H"/>
    <property type="match status" value="1"/>
</dbReference>
<dbReference type="InterPro" id="IPR012337">
    <property type="entry name" value="RNaseH-like_sf"/>
</dbReference>
<dbReference type="InterPro" id="IPR051917">
    <property type="entry name" value="Transposase-Integrase"/>
</dbReference>
<dbReference type="InterPro" id="IPR036397">
    <property type="entry name" value="RNaseH_sf"/>
</dbReference>
<evidence type="ECO:0000259" key="1">
    <source>
        <dbReference type="PROSITE" id="PS50994"/>
    </source>
</evidence>
<sequence>MSDLPVTLVRSVTWDQGIEMARYVEITADLGAPVYFCDAHSPWQRGSNENASGLLRQYFPKSTPLNAYTAQHLRTVEYEINSRPWSVLGDRSPAELFIALLTSPDHRPLRR</sequence>
<dbReference type="GO" id="GO:0015074">
    <property type="term" value="P:DNA integration"/>
    <property type="evidence" value="ECO:0007669"/>
    <property type="project" value="InterPro"/>
</dbReference>
<accession>A0A3E2MPN1</accession>
<evidence type="ECO:0000313" key="2">
    <source>
        <dbReference type="EMBL" id="RFZ34013.1"/>
    </source>
</evidence>